<reference evidence="3 4" key="1">
    <citation type="journal article" date="2024" name="Nat. Commun.">
        <title>Phylogenomics reveals the evolutionary origins of lichenization in chlorophyte algae.</title>
        <authorList>
            <person name="Puginier C."/>
            <person name="Libourel C."/>
            <person name="Otte J."/>
            <person name="Skaloud P."/>
            <person name="Haon M."/>
            <person name="Grisel S."/>
            <person name="Petersen M."/>
            <person name="Berrin J.G."/>
            <person name="Delaux P.M."/>
            <person name="Dal Grande F."/>
            <person name="Keller J."/>
        </authorList>
    </citation>
    <scope>NUCLEOTIDE SEQUENCE [LARGE SCALE GENOMIC DNA]</scope>
    <source>
        <strain evidence="3 4">SAG 2036</strain>
    </source>
</reference>
<dbReference type="InterPro" id="IPR001932">
    <property type="entry name" value="PPM-type_phosphatase-like_dom"/>
</dbReference>
<dbReference type="AlphaFoldDB" id="A0AAW1NNE4"/>
<dbReference type="Gene3D" id="3.60.40.10">
    <property type="entry name" value="PPM-type phosphatase domain"/>
    <property type="match status" value="1"/>
</dbReference>
<evidence type="ECO:0000259" key="2">
    <source>
        <dbReference type="PROSITE" id="PS51746"/>
    </source>
</evidence>
<feature type="region of interest" description="Disordered" evidence="1">
    <location>
        <begin position="427"/>
        <end position="511"/>
    </location>
</feature>
<proteinExistence type="predicted"/>
<evidence type="ECO:0000256" key="1">
    <source>
        <dbReference type="SAM" id="MobiDB-lite"/>
    </source>
</evidence>
<organism evidence="3 4">
    <name type="scientific">Symbiochloris irregularis</name>
    <dbReference type="NCBI Taxonomy" id="706552"/>
    <lineage>
        <taxon>Eukaryota</taxon>
        <taxon>Viridiplantae</taxon>
        <taxon>Chlorophyta</taxon>
        <taxon>core chlorophytes</taxon>
        <taxon>Trebouxiophyceae</taxon>
        <taxon>Trebouxiales</taxon>
        <taxon>Trebouxiaceae</taxon>
        <taxon>Symbiochloris</taxon>
    </lineage>
</organism>
<sequence length="511" mass="54771">MAEPVVSPFAASSLMPLVKYAYLQSELKGEDLLLVAPRVEWPVDGADTMSTQEILLANERLNVAPQPTVAGGRTRLSGTYLATESDFGLFCVFDGHNGRDAAAHCRNELLSILMALLPSGPLPADQESQEFRTFCGLVQKALVVSFMQLQHGFAVKGKVAGSTATVVLQCGWLLTVANVGDSYALLDTGSQTMLLTADHRVASSKTEQERMTALGIRMTNIDSSGHGPAADPAKGIGPLRIWPGGVMNARVIGDLTSGNILLASPSISQVRVPSTGGRVIVASDGLWDCFEPPRVVKLTRRCTTAQAADTLINSIIRAQGGLKDDTSLIVFDMLPADREFPHAELIVMAQLDTAALLGFVPRGIKERNDSAHMTWQDPKLLAALKDTQEESALVWQQASKNASMGLQPVRSFGGSASLVDYFREERTEARTKRKEGLARPSTFPLSSGRPPLPHQGRPSLTDAHQDPLASTSTMGNRHQESLATQGIGRSSSSPATSAHKLFSITQSHTLT</sequence>
<evidence type="ECO:0000313" key="3">
    <source>
        <dbReference type="EMBL" id="KAK9787603.1"/>
    </source>
</evidence>
<dbReference type="InterPro" id="IPR015655">
    <property type="entry name" value="PP2C"/>
</dbReference>
<keyword evidence="4" id="KW-1185">Reference proteome</keyword>
<feature type="compositionally biased region" description="Polar residues" evidence="1">
    <location>
        <begin position="468"/>
        <end position="496"/>
    </location>
</feature>
<dbReference type="GO" id="GO:0004722">
    <property type="term" value="F:protein serine/threonine phosphatase activity"/>
    <property type="evidence" value="ECO:0007669"/>
    <property type="project" value="InterPro"/>
</dbReference>
<gene>
    <name evidence="3" type="ORF">WJX73_002953</name>
</gene>
<dbReference type="SMART" id="SM00332">
    <property type="entry name" value="PP2Cc"/>
    <property type="match status" value="1"/>
</dbReference>
<protein>
    <recommendedName>
        <fullName evidence="2">PPM-type phosphatase domain-containing protein</fullName>
    </recommendedName>
</protein>
<dbReference type="EMBL" id="JALJOQ010000245">
    <property type="protein sequence ID" value="KAK9787603.1"/>
    <property type="molecule type" value="Genomic_DNA"/>
</dbReference>
<name>A0AAW1NNE4_9CHLO</name>
<accession>A0AAW1NNE4</accession>
<evidence type="ECO:0000313" key="4">
    <source>
        <dbReference type="Proteomes" id="UP001465755"/>
    </source>
</evidence>
<dbReference type="Pfam" id="PF00481">
    <property type="entry name" value="PP2C"/>
    <property type="match status" value="1"/>
</dbReference>
<feature type="compositionally biased region" description="Basic and acidic residues" evidence="1">
    <location>
        <begin position="427"/>
        <end position="437"/>
    </location>
</feature>
<feature type="domain" description="PPM-type phosphatase" evidence="2">
    <location>
        <begin position="60"/>
        <end position="333"/>
    </location>
</feature>
<comment type="caution">
    <text evidence="3">The sequence shown here is derived from an EMBL/GenBank/DDBJ whole genome shotgun (WGS) entry which is preliminary data.</text>
</comment>
<dbReference type="PROSITE" id="PS51746">
    <property type="entry name" value="PPM_2"/>
    <property type="match status" value="1"/>
</dbReference>
<dbReference type="CDD" id="cd00143">
    <property type="entry name" value="PP2Cc"/>
    <property type="match status" value="1"/>
</dbReference>
<dbReference type="SUPFAM" id="SSF81606">
    <property type="entry name" value="PP2C-like"/>
    <property type="match status" value="1"/>
</dbReference>
<dbReference type="InterPro" id="IPR036457">
    <property type="entry name" value="PPM-type-like_dom_sf"/>
</dbReference>
<dbReference type="PANTHER" id="PTHR47992">
    <property type="entry name" value="PROTEIN PHOSPHATASE"/>
    <property type="match status" value="1"/>
</dbReference>
<dbReference type="Proteomes" id="UP001465755">
    <property type="component" value="Unassembled WGS sequence"/>
</dbReference>